<evidence type="ECO:0000313" key="14">
    <source>
        <dbReference type="Proteomes" id="UP000708208"/>
    </source>
</evidence>
<evidence type="ECO:0000256" key="2">
    <source>
        <dbReference type="ARBA" id="ARBA00009295"/>
    </source>
</evidence>
<evidence type="ECO:0000256" key="11">
    <source>
        <dbReference type="SAM" id="Phobius"/>
    </source>
</evidence>
<feature type="signal peptide" evidence="12">
    <location>
        <begin position="1"/>
        <end position="18"/>
    </location>
</feature>
<dbReference type="GO" id="GO:0006636">
    <property type="term" value="P:unsaturated fatty acid biosynthetic process"/>
    <property type="evidence" value="ECO:0007669"/>
    <property type="project" value="TreeGrafter"/>
</dbReference>
<feature type="transmembrane region" description="Helical" evidence="11">
    <location>
        <begin position="119"/>
        <end position="142"/>
    </location>
</feature>
<reference evidence="13" key="1">
    <citation type="submission" date="2021-06" db="EMBL/GenBank/DDBJ databases">
        <authorList>
            <person name="Hodson N. C."/>
            <person name="Mongue J. A."/>
            <person name="Jaron S. K."/>
        </authorList>
    </citation>
    <scope>NUCLEOTIDE SEQUENCE</scope>
</reference>
<comment type="caution">
    <text evidence="13">The sequence shown here is derived from an EMBL/GenBank/DDBJ whole genome shotgun (WGS) entry which is preliminary data.</text>
</comment>
<evidence type="ECO:0000256" key="9">
    <source>
        <dbReference type="ARBA" id="ARBA00023136"/>
    </source>
</evidence>
<keyword evidence="3" id="KW-0444">Lipid biosynthesis</keyword>
<evidence type="ECO:0000256" key="8">
    <source>
        <dbReference type="ARBA" id="ARBA00023098"/>
    </source>
</evidence>
<dbReference type="GO" id="GO:0004768">
    <property type="term" value="F:stearoyl-CoA 9-desaturase activity"/>
    <property type="evidence" value="ECO:0007669"/>
    <property type="project" value="TreeGrafter"/>
</dbReference>
<evidence type="ECO:0000256" key="12">
    <source>
        <dbReference type="SAM" id="SignalP"/>
    </source>
</evidence>
<evidence type="ECO:0000256" key="1">
    <source>
        <dbReference type="ARBA" id="ARBA00004141"/>
    </source>
</evidence>
<keyword evidence="5" id="KW-0276">Fatty acid metabolism</keyword>
<keyword evidence="14" id="KW-1185">Reference proteome</keyword>
<evidence type="ECO:0000256" key="4">
    <source>
        <dbReference type="ARBA" id="ARBA00022692"/>
    </source>
</evidence>
<dbReference type="OrthoDB" id="9988030at2759"/>
<evidence type="ECO:0000313" key="13">
    <source>
        <dbReference type="EMBL" id="CAG7732804.1"/>
    </source>
</evidence>
<dbReference type="PANTHER" id="PTHR11351:SF31">
    <property type="entry name" value="DESATURASE 1, ISOFORM A-RELATED"/>
    <property type="match status" value="1"/>
</dbReference>
<dbReference type="EMBL" id="CAJVCH010237740">
    <property type="protein sequence ID" value="CAG7732804.1"/>
    <property type="molecule type" value="Genomic_DNA"/>
</dbReference>
<evidence type="ECO:0000256" key="5">
    <source>
        <dbReference type="ARBA" id="ARBA00022832"/>
    </source>
</evidence>
<dbReference type="GO" id="GO:0005506">
    <property type="term" value="F:iron ion binding"/>
    <property type="evidence" value="ECO:0007669"/>
    <property type="project" value="TreeGrafter"/>
</dbReference>
<gene>
    <name evidence="13" type="ORF">AFUS01_LOCUS21291</name>
</gene>
<comment type="similarity">
    <text evidence="2">Belongs to the fatty acid desaturase type 1 family.</text>
</comment>
<accession>A0A8J2KBU6</accession>
<feature type="chain" id="PRO_5035254702" evidence="12">
    <location>
        <begin position="19"/>
        <end position="152"/>
    </location>
</feature>
<evidence type="ECO:0000256" key="10">
    <source>
        <dbReference type="ARBA" id="ARBA00023160"/>
    </source>
</evidence>
<keyword evidence="9 11" id="KW-0472">Membrane</keyword>
<keyword evidence="8" id="KW-0443">Lipid metabolism</keyword>
<organism evidence="13 14">
    <name type="scientific">Allacma fusca</name>
    <dbReference type="NCBI Taxonomy" id="39272"/>
    <lineage>
        <taxon>Eukaryota</taxon>
        <taxon>Metazoa</taxon>
        <taxon>Ecdysozoa</taxon>
        <taxon>Arthropoda</taxon>
        <taxon>Hexapoda</taxon>
        <taxon>Collembola</taxon>
        <taxon>Symphypleona</taxon>
        <taxon>Sminthuridae</taxon>
        <taxon>Allacma</taxon>
    </lineage>
</organism>
<comment type="subcellular location">
    <subcellularLocation>
        <location evidence="1">Membrane</location>
        <topology evidence="1">Multi-pass membrane protein</topology>
    </subcellularLocation>
</comment>
<sequence length="152" mass="18008">MLFYFAFMQLLGITTSAGAHRLWSHRTYKAKLPLRIFLMIFSTMSFQGPIHLWARWHRLHHKFSDTAGDPHNPTRGFFFSHMGWICMYDHQKFLNNSQKIIVTDDLDRDEVVMFQYRNYYWLVPLTTSLPTLIPWLLVLHIAPGAQNHTINT</sequence>
<keyword evidence="7" id="KW-0560">Oxidoreductase</keyword>
<evidence type="ECO:0000256" key="3">
    <source>
        <dbReference type="ARBA" id="ARBA00022516"/>
    </source>
</evidence>
<dbReference type="InterPro" id="IPR015876">
    <property type="entry name" value="Acyl-CoA_DS"/>
</dbReference>
<proteinExistence type="inferred from homology"/>
<dbReference type="PANTHER" id="PTHR11351">
    <property type="entry name" value="ACYL-COA DESATURASE"/>
    <property type="match status" value="1"/>
</dbReference>
<dbReference type="GO" id="GO:0005789">
    <property type="term" value="C:endoplasmic reticulum membrane"/>
    <property type="evidence" value="ECO:0007669"/>
    <property type="project" value="TreeGrafter"/>
</dbReference>
<name>A0A8J2KBU6_9HEXA</name>
<dbReference type="CDD" id="cd03505">
    <property type="entry name" value="Delta9-FADS-like"/>
    <property type="match status" value="1"/>
</dbReference>
<dbReference type="AlphaFoldDB" id="A0A8J2KBU6"/>
<keyword evidence="6 11" id="KW-1133">Transmembrane helix</keyword>
<evidence type="ECO:0000256" key="6">
    <source>
        <dbReference type="ARBA" id="ARBA00022989"/>
    </source>
</evidence>
<feature type="transmembrane region" description="Helical" evidence="11">
    <location>
        <begin position="34"/>
        <end position="54"/>
    </location>
</feature>
<keyword evidence="4 11" id="KW-0812">Transmembrane</keyword>
<evidence type="ECO:0000256" key="7">
    <source>
        <dbReference type="ARBA" id="ARBA00023002"/>
    </source>
</evidence>
<keyword evidence="12" id="KW-0732">Signal</keyword>
<protein>
    <submittedName>
        <fullName evidence="13">Uncharacterized protein</fullName>
    </submittedName>
</protein>
<keyword evidence="10" id="KW-0275">Fatty acid biosynthesis</keyword>
<dbReference type="Proteomes" id="UP000708208">
    <property type="component" value="Unassembled WGS sequence"/>
</dbReference>